<gene>
    <name evidence="11" type="ORF">I596_331</name>
</gene>
<feature type="domain" description="PAS" evidence="9">
    <location>
        <begin position="120"/>
        <end position="176"/>
    </location>
</feature>
<dbReference type="InterPro" id="IPR036097">
    <property type="entry name" value="HisK_dim/P_sf"/>
</dbReference>
<organism evidence="11 12">
    <name type="scientific">Dokdonella koreensis DS-123</name>
    <dbReference type="NCBI Taxonomy" id="1300342"/>
    <lineage>
        <taxon>Bacteria</taxon>
        <taxon>Pseudomonadati</taxon>
        <taxon>Pseudomonadota</taxon>
        <taxon>Gammaproteobacteria</taxon>
        <taxon>Lysobacterales</taxon>
        <taxon>Rhodanobacteraceae</taxon>
        <taxon>Dokdonella</taxon>
    </lineage>
</organism>
<keyword evidence="5" id="KW-0808">Transferase</keyword>
<evidence type="ECO:0000313" key="12">
    <source>
        <dbReference type="Proteomes" id="UP000076830"/>
    </source>
</evidence>
<evidence type="ECO:0000259" key="10">
    <source>
        <dbReference type="PROSITE" id="PS50885"/>
    </source>
</evidence>
<dbReference type="STRING" id="1300342.I596_331"/>
<protein>
    <recommendedName>
        <fullName evidence="3">histidine kinase</fullName>
        <ecNumber evidence="3">2.7.13.3</ecNumber>
    </recommendedName>
</protein>
<evidence type="ECO:0000256" key="1">
    <source>
        <dbReference type="ARBA" id="ARBA00000085"/>
    </source>
</evidence>
<dbReference type="OrthoDB" id="1931120at2"/>
<dbReference type="InterPro" id="IPR003660">
    <property type="entry name" value="HAMP_dom"/>
</dbReference>
<dbReference type="SUPFAM" id="SSF47384">
    <property type="entry name" value="Homodimeric domain of signal transducing histidine kinase"/>
    <property type="match status" value="1"/>
</dbReference>
<keyword evidence="12" id="KW-1185">Reference proteome</keyword>
<dbReference type="PATRIC" id="fig|1300342.3.peg.321"/>
<dbReference type="CDD" id="cd00082">
    <property type="entry name" value="HisKA"/>
    <property type="match status" value="1"/>
</dbReference>
<evidence type="ECO:0000256" key="7">
    <source>
        <dbReference type="SAM" id="Phobius"/>
    </source>
</evidence>
<dbReference type="GO" id="GO:0000155">
    <property type="term" value="F:phosphorelay sensor kinase activity"/>
    <property type="evidence" value="ECO:0007669"/>
    <property type="project" value="InterPro"/>
</dbReference>
<dbReference type="SUPFAM" id="SSF55874">
    <property type="entry name" value="ATPase domain of HSP90 chaperone/DNA topoisomerase II/histidine kinase"/>
    <property type="match status" value="1"/>
</dbReference>
<feature type="domain" description="Histidine kinase" evidence="8">
    <location>
        <begin position="235"/>
        <end position="442"/>
    </location>
</feature>
<keyword evidence="7" id="KW-0472">Membrane</keyword>
<dbReference type="RefSeq" id="WP_067643188.1">
    <property type="nucleotide sequence ID" value="NZ_CP015249.1"/>
</dbReference>
<keyword evidence="6 11" id="KW-0418">Kinase</keyword>
<reference evidence="11 12" key="1">
    <citation type="submission" date="2016-04" db="EMBL/GenBank/DDBJ databases">
        <title>Complete genome sequence of Dokdonella koreensis DS-123T.</title>
        <authorList>
            <person name="Kim J.F."/>
            <person name="Lee H."/>
            <person name="Kwak M.-J."/>
        </authorList>
    </citation>
    <scope>NUCLEOTIDE SEQUENCE [LARGE SCALE GENOMIC DNA]</scope>
    <source>
        <strain evidence="11 12">DS-123</strain>
    </source>
</reference>
<name>A0A167GBF2_9GAMM</name>
<keyword evidence="4" id="KW-0597">Phosphoprotein</keyword>
<dbReference type="PROSITE" id="PS50112">
    <property type="entry name" value="PAS"/>
    <property type="match status" value="1"/>
</dbReference>
<evidence type="ECO:0000259" key="8">
    <source>
        <dbReference type="PROSITE" id="PS50109"/>
    </source>
</evidence>
<evidence type="ECO:0000313" key="11">
    <source>
        <dbReference type="EMBL" id="ANB16368.1"/>
    </source>
</evidence>
<dbReference type="PANTHER" id="PTHR43065">
    <property type="entry name" value="SENSOR HISTIDINE KINASE"/>
    <property type="match status" value="1"/>
</dbReference>
<keyword evidence="7" id="KW-0812">Transmembrane</keyword>
<dbReference type="GO" id="GO:0016020">
    <property type="term" value="C:membrane"/>
    <property type="evidence" value="ECO:0007669"/>
    <property type="project" value="UniProtKB-SubCell"/>
</dbReference>
<dbReference type="InterPro" id="IPR036890">
    <property type="entry name" value="HATPase_C_sf"/>
</dbReference>
<dbReference type="InterPro" id="IPR003594">
    <property type="entry name" value="HATPase_dom"/>
</dbReference>
<dbReference type="Pfam" id="PF02518">
    <property type="entry name" value="HATPase_c"/>
    <property type="match status" value="1"/>
</dbReference>
<dbReference type="PANTHER" id="PTHR43065:SF51">
    <property type="entry name" value="HISTIDINE KINASE"/>
    <property type="match status" value="1"/>
</dbReference>
<evidence type="ECO:0000256" key="5">
    <source>
        <dbReference type="ARBA" id="ARBA00022679"/>
    </source>
</evidence>
<evidence type="ECO:0000259" key="9">
    <source>
        <dbReference type="PROSITE" id="PS50112"/>
    </source>
</evidence>
<dbReference type="InterPro" id="IPR005467">
    <property type="entry name" value="His_kinase_dom"/>
</dbReference>
<dbReference type="KEGG" id="dko:I596_331"/>
<dbReference type="EC" id="2.7.13.3" evidence="3"/>
<dbReference type="PROSITE" id="PS50109">
    <property type="entry name" value="HIS_KIN"/>
    <property type="match status" value="1"/>
</dbReference>
<comment type="subcellular location">
    <subcellularLocation>
        <location evidence="2">Membrane</location>
    </subcellularLocation>
</comment>
<dbReference type="InterPro" id="IPR000014">
    <property type="entry name" value="PAS"/>
</dbReference>
<feature type="domain" description="HAMP" evidence="10">
    <location>
        <begin position="62"/>
        <end position="115"/>
    </location>
</feature>
<dbReference type="InterPro" id="IPR003661">
    <property type="entry name" value="HisK_dim/P_dom"/>
</dbReference>
<keyword evidence="7" id="KW-1133">Transmembrane helix</keyword>
<dbReference type="Gene3D" id="6.10.340.10">
    <property type="match status" value="1"/>
</dbReference>
<dbReference type="EMBL" id="CP015249">
    <property type="protein sequence ID" value="ANB16368.1"/>
    <property type="molecule type" value="Genomic_DNA"/>
</dbReference>
<dbReference type="Gene3D" id="3.30.565.10">
    <property type="entry name" value="Histidine kinase-like ATPase, C-terminal domain"/>
    <property type="match status" value="1"/>
</dbReference>
<evidence type="ECO:0000256" key="2">
    <source>
        <dbReference type="ARBA" id="ARBA00004370"/>
    </source>
</evidence>
<proteinExistence type="predicted"/>
<comment type="catalytic activity">
    <reaction evidence="1">
        <text>ATP + protein L-histidine = ADP + protein N-phospho-L-histidine.</text>
        <dbReference type="EC" id="2.7.13.3"/>
    </reaction>
</comment>
<dbReference type="SMART" id="SM00387">
    <property type="entry name" value="HATPase_c"/>
    <property type="match status" value="1"/>
</dbReference>
<evidence type="ECO:0000256" key="6">
    <source>
        <dbReference type="ARBA" id="ARBA00022777"/>
    </source>
</evidence>
<dbReference type="Proteomes" id="UP000076830">
    <property type="component" value="Chromosome"/>
</dbReference>
<dbReference type="PRINTS" id="PR00344">
    <property type="entry name" value="BCTRLSENSOR"/>
</dbReference>
<evidence type="ECO:0000256" key="3">
    <source>
        <dbReference type="ARBA" id="ARBA00012438"/>
    </source>
</evidence>
<accession>A0A167GBF2</accession>
<dbReference type="AlphaFoldDB" id="A0A167GBF2"/>
<dbReference type="InterPro" id="IPR004358">
    <property type="entry name" value="Sig_transdc_His_kin-like_C"/>
</dbReference>
<feature type="transmembrane region" description="Helical" evidence="7">
    <location>
        <begin position="40"/>
        <end position="58"/>
    </location>
</feature>
<dbReference type="InterPro" id="IPR035965">
    <property type="entry name" value="PAS-like_dom_sf"/>
</dbReference>
<dbReference type="PROSITE" id="PS50885">
    <property type="entry name" value="HAMP"/>
    <property type="match status" value="1"/>
</dbReference>
<dbReference type="SUPFAM" id="SSF55785">
    <property type="entry name" value="PYP-like sensor domain (PAS domain)"/>
    <property type="match status" value="1"/>
</dbReference>
<evidence type="ECO:0000256" key="4">
    <source>
        <dbReference type="ARBA" id="ARBA00022553"/>
    </source>
</evidence>
<sequence length="447" mass="48608">MTPSPSRWRYETRTLLATLLATVPALAALAVAFGYLLTPVIAVLAWTGVAAVTLALAAEVRRRAIYPLQTLSNLLEALREGDYSLRGARARRGDAVGEVVWEINALADTLRSQRLAVEEKSALLSKVIETLDIAVFAFDGDGFLKLANAAGERLLGAEFSRLDGRPARSLGLAEYIDMPGVGLVERSFPGASGRWEVRHARFRDDGRPHDLIVISDLSRALREEERLAWQRLLRVLGHELNNSLTPIRSMTATLAKILAHDPLPEDWREDAASGLAIVSDRAESLSRFIGRYTSLARLPPPSPRPVAFDELVQRVARLEQRIAVDIAPGPAVQLTIDPDQIEQALINLVQNAVDATLGIGRAVALRWYVEGDQVRVEILDEGPGLPPSRNLFVPFFTTKPGGSGIGLVLARQIVEAHGGTLSLENRSDARGCVARLRLPLEGAAHAS</sequence>